<dbReference type="InterPro" id="IPR050223">
    <property type="entry name" value="D-isomer_2-hydroxyacid_DH"/>
</dbReference>
<dbReference type="InterPro" id="IPR006139">
    <property type="entry name" value="D-isomer_2_OHA_DH_cat_dom"/>
</dbReference>
<feature type="region of interest" description="Disordered" evidence="4">
    <location>
        <begin position="290"/>
        <end position="326"/>
    </location>
</feature>
<evidence type="ECO:0000256" key="2">
    <source>
        <dbReference type="ARBA" id="ARBA00023002"/>
    </source>
</evidence>
<dbReference type="InterPro" id="IPR006140">
    <property type="entry name" value="D-isomer_DH_NAD-bd"/>
</dbReference>
<feature type="domain" description="D-isomer specific 2-hydroxyacid dehydrogenase NAD-binding" evidence="6">
    <location>
        <begin position="109"/>
        <end position="288"/>
    </location>
</feature>
<dbReference type="FunFam" id="3.40.50.720:FF:000462">
    <property type="entry name" value="Glyoxylate reductase (NADP+)"/>
    <property type="match status" value="1"/>
</dbReference>
<dbReference type="PANTHER" id="PTHR10996">
    <property type="entry name" value="2-HYDROXYACID DEHYDROGENASE-RELATED"/>
    <property type="match status" value="1"/>
</dbReference>
<dbReference type="Pfam" id="PF02826">
    <property type="entry name" value="2-Hacid_dh_C"/>
    <property type="match status" value="1"/>
</dbReference>
<dbReference type="GO" id="GO:0005829">
    <property type="term" value="C:cytosol"/>
    <property type="evidence" value="ECO:0007669"/>
    <property type="project" value="TreeGrafter"/>
</dbReference>
<dbReference type="SUPFAM" id="SSF52283">
    <property type="entry name" value="Formate/glycerate dehydrogenase catalytic domain-like"/>
    <property type="match status" value="1"/>
</dbReference>
<dbReference type="GO" id="GO:0051287">
    <property type="term" value="F:NAD binding"/>
    <property type="evidence" value="ECO:0007669"/>
    <property type="project" value="InterPro"/>
</dbReference>
<dbReference type="PANTHER" id="PTHR10996:SF283">
    <property type="entry name" value="GLYOXYLATE_HYDROXYPYRUVATE REDUCTASE B"/>
    <property type="match status" value="1"/>
</dbReference>
<name>A0A2P8H953_9BACI</name>
<evidence type="ECO:0000256" key="4">
    <source>
        <dbReference type="SAM" id="MobiDB-lite"/>
    </source>
</evidence>
<evidence type="ECO:0000256" key="1">
    <source>
        <dbReference type="ARBA" id="ARBA00005854"/>
    </source>
</evidence>
<dbReference type="PROSITE" id="PS00671">
    <property type="entry name" value="D_2_HYDROXYACID_DH_3"/>
    <property type="match status" value="1"/>
</dbReference>
<dbReference type="Gene3D" id="3.40.50.720">
    <property type="entry name" value="NAD(P)-binding Rossmann-like Domain"/>
    <property type="match status" value="2"/>
</dbReference>
<dbReference type="GO" id="GO:0030267">
    <property type="term" value="F:glyoxylate reductase (NADPH) activity"/>
    <property type="evidence" value="ECO:0007669"/>
    <property type="project" value="TreeGrafter"/>
</dbReference>
<evidence type="ECO:0000259" key="5">
    <source>
        <dbReference type="Pfam" id="PF00389"/>
    </source>
</evidence>
<evidence type="ECO:0000256" key="3">
    <source>
        <dbReference type="RuleBase" id="RU003719"/>
    </source>
</evidence>
<protein>
    <submittedName>
        <fullName evidence="7">Gluconate 2-dehydrogenase</fullName>
    </submittedName>
</protein>
<dbReference type="Pfam" id="PF00389">
    <property type="entry name" value="2-Hacid_dh"/>
    <property type="match status" value="1"/>
</dbReference>
<dbReference type="CDD" id="cd05301">
    <property type="entry name" value="GDH"/>
    <property type="match status" value="1"/>
</dbReference>
<dbReference type="InterPro" id="IPR036291">
    <property type="entry name" value="NAD(P)-bd_dom_sf"/>
</dbReference>
<dbReference type="AlphaFoldDB" id="A0A2P8H953"/>
<keyword evidence="8" id="KW-1185">Reference proteome</keyword>
<proteinExistence type="inferred from homology"/>
<evidence type="ECO:0000313" key="7">
    <source>
        <dbReference type="EMBL" id="PSL42721.1"/>
    </source>
</evidence>
<gene>
    <name evidence="7" type="ORF">B0H94_1137</name>
</gene>
<evidence type="ECO:0000259" key="6">
    <source>
        <dbReference type="Pfam" id="PF02826"/>
    </source>
</evidence>
<feature type="domain" description="D-isomer specific 2-hydroxyacid dehydrogenase catalytic" evidence="5">
    <location>
        <begin position="7"/>
        <end position="320"/>
    </location>
</feature>
<evidence type="ECO:0000313" key="8">
    <source>
        <dbReference type="Proteomes" id="UP000242310"/>
    </source>
</evidence>
<keyword evidence="2 3" id="KW-0560">Oxidoreductase</keyword>
<comment type="caution">
    <text evidence="7">The sequence shown here is derived from an EMBL/GenBank/DDBJ whole genome shotgun (WGS) entry which is preliminary data.</text>
</comment>
<sequence length="326" mass="36531">MSQPKIIAYSRVMPEVLDSLKRSYEVVHYEHDEHLENENFAADITEAEGVIGLGLKVTPELLDRAENLKVISNVSAGYDNMNVEAMTIRGVMGTNTPGVLDETTADAVFGLILAAARRIPELDRYVKEKQWTELLPEEKFGLNVNGKTLGIIGLGRIGSEIAKRGRYGFDMNILYHARSRKEDAERDFEAQYCELDDLLARADFIVAMTPLTEETRKMIGREQFQQMKETAIFINASRGGVIEEEALVSALENGEIWSAGLDVYSEEPLPFDHPFLKLENIVTTPHIGSATRETEEALSARGEQNLREALEGRRPQDLINPEAYES</sequence>
<organism evidence="7 8">
    <name type="scientific">Salsuginibacillus halophilus</name>
    <dbReference type="NCBI Taxonomy" id="517424"/>
    <lineage>
        <taxon>Bacteria</taxon>
        <taxon>Bacillati</taxon>
        <taxon>Bacillota</taxon>
        <taxon>Bacilli</taxon>
        <taxon>Bacillales</taxon>
        <taxon>Bacillaceae</taxon>
        <taxon>Salsuginibacillus</taxon>
    </lineage>
</organism>
<dbReference type="OrthoDB" id="9805416at2"/>
<dbReference type="Proteomes" id="UP000242310">
    <property type="component" value="Unassembled WGS sequence"/>
</dbReference>
<reference evidence="7 8" key="1">
    <citation type="submission" date="2018-03" db="EMBL/GenBank/DDBJ databases">
        <title>Genomic Encyclopedia of Type Strains, Phase III (KMG-III): the genomes of soil and plant-associated and newly described type strains.</title>
        <authorList>
            <person name="Whitman W."/>
        </authorList>
    </citation>
    <scope>NUCLEOTIDE SEQUENCE [LARGE SCALE GENOMIC DNA]</scope>
    <source>
        <strain evidence="7 8">CGMCC 1.07653</strain>
    </source>
</reference>
<dbReference type="InterPro" id="IPR029753">
    <property type="entry name" value="D-isomer_DH_CS"/>
</dbReference>
<accession>A0A2P8H953</accession>
<feature type="compositionally biased region" description="Basic and acidic residues" evidence="4">
    <location>
        <begin position="304"/>
        <end position="316"/>
    </location>
</feature>
<dbReference type="EMBL" id="PYAV01000013">
    <property type="protein sequence ID" value="PSL42721.1"/>
    <property type="molecule type" value="Genomic_DNA"/>
</dbReference>
<dbReference type="GO" id="GO:0016618">
    <property type="term" value="F:hydroxypyruvate reductase [NAD(P)H] activity"/>
    <property type="evidence" value="ECO:0007669"/>
    <property type="project" value="TreeGrafter"/>
</dbReference>
<dbReference type="RefSeq" id="WP_106589537.1">
    <property type="nucleotide sequence ID" value="NZ_PYAV01000013.1"/>
</dbReference>
<dbReference type="SUPFAM" id="SSF51735">
    <property type="entry name" value="NAD(P)-binding Rossmann-fold domains"/>
    <property type="match status" value="1"/>
</dbReference>
<comment type="similarity">
    <text evidence="1 3">Belongs to the D-isomer specific 2-hydroxyacid dehydrogenase family.</text>
</comment>